<dbReference type="GO" id="GO:0042973">
    <property type="term" value="F:glucan endo-1,3-beta-D-glucosidase activity"/>
    <property type="evidence" value="ECO:0007669"/>
    <property type="project" value="UniProtKB-EC"/>
</dbReference>
<name>A0A423WJ10_CYTCH</name>
<evidence type="ECO:0000256" key="5">
    <source>
        <dbReference type="ARBA" id="ARBA00023277"/>
    </source>
</evidence>
<dbReference type="InterPro" id="IPR040451">
    <property type="entry name" value="GH81_N"/>
</dbReference>
<evidence type="ECO:0000256" key="3">
    <source>
        <dbReference type="ARBA" id="ARBA00012780"/>
    </source>
</evidence>
<evidence type="ECO:0000256" key="2">
    <source>
        <dbReference type="ARBA" id="ARBA00010730"/>
    </source>
</evidence>
<dbReference type="GO" id="GO:0000272">
    <property type="term" value="P:polysaccharide catabolic process"/>
    <property type="evidence" value="ECO:0007669"/>
    <property type="project" value="UniProtKB-KW"/>
</dbReference>
<evidence type="ECO:0000313" key="12">
    <source>
        <dbReference type="Proteomes" id="UP000284375"/>
    </source>
</evidence>
<dbReference type="InterPro" id="IPR040720">
    <property type="entry name" value="GH81_C"/>
</dbReference>
<dbReference type="AlphaFoldDB" id="A0A423WJ10"/>
<dbReference type="InterPro" id="IPR005200">
    <property type="entry name" value="Endo-beta-glucanase"/>
</dbReference>
<dbReference type="Proteomes" id="UP000284375">
    <property type="component" value="Unassembled WGS sequence"/>
</dbReference>
<dbReference type="EMBL" id="LJZO01000003">
    <property type="protein sequence ID" value="ROW03346.1"/>
    <property type="molecule type" value="Genomic_DNA"/>
</dbReference>
<dbReference type="EC" id="3.2.1.39" evidence="3"/>
<feature type="domain" description="Glycosyl hydrolase family 81 C-terminal" evidence="10">
    <location>
        <begin position="366"/>
        <end position="715"/>
    </location>
</feature>
<protein>
    <recommendedName>
        <fullName evidence="3">glucan endo-1,3-beta-D-glucosidase</fullName>
        <ecNumber evidence="3">3.2.1.39</ecNumber>
    </recommendedName>
</protein>
<evidence type="ECO:0000256" key="7">
    <source>
        <dbReference type="ARBA" id="ARBA00023316"/>
    </source>
</evidence>
<evidence type="ECO:0000256" key="6">
    <source>
        <dbReference type="ARBA" id="ARBA00023295"/>
    </source>
</evidence>
<reference evidence="11 12" key="1">
    <citation type="submission" date="2015-09" db="EMBL/GenBank/DDBJ databases">
        <title>Host preference determinants of Valsa canker pathogens revealed by comparative genomics.</title>
        <authorList>
            <person name="Yin Z."/>
            <person name="Huang L."/>
        </authorList>
    </citation>
    <scope>NUCLEOTIDE SEQUENCE [LARGE SCALE GENOMIC DNA]</scope>
    <source>
        <strain evidence="11 12">YSFL</strain>
    </source>
</reference>
<proteinExistence type="inferred from homology"/>
<dbReference type="Pfam" id="PF17652">
    <property type="entry name" value="Glyco_hydro81C"/>
    <property type="match status" value="1"/>
</dbReference>
<dbReference type="GO" id="GO:0052861">
    <property type="term" value="F:endo-1,3(4)-beta-glucanase activity"/>
    <property type="evidence" value="ECO:0007669"/>
    <property type="project" value="InterPro"/>
</dbReference>
<keyword evidence="6" id="KW-0326">Glycosidase</keyword>
<dbReference type="FunFam" id="1.10.287.1170:FF:000001">
    <property type="entry name" value="Endo-1,3-beta-glucanase Engl1"/>
    <property type="match status" value="1"/>
</dbReference>
<sequence>MVIKSASAMDVARVSGDIFDAPIAASAPPSIFQQRSDHPVARLGVQQTTPVSTNKFFQNFFLGSQSSATFLHPYSVAWAKGQGVTQSWGLAVSHIDANQFAFGPINAYGASSYFINPIGIHSLVLSAAELGSSTNLTTTQLTDMSALVQLRQTASSAPVIQFPLVQGSGFITAEYSGGTPVIQTGVFFLNVTKVNTQPRPGVTKYRLELNDGKTWLLYAHSTSGSPLDLQVVSNGLMRSNSTFSGTIQVAKDPGNGEALYDAACGQYATGVSLSGTARGMHGTYTFGFQKAGLTGPPLLMFALPHHVQSFGPATAAAVHSGLQLQTTTKGIATAVAADTWTMVEHRLPVSMSFVPWTNSRGCTSQLSDAAKSRILDVARSELSQDMDAQSNLNSMYYSGKALAKFAMILSVTYDMLGNSELTAAGLQKLQAAFAVFASNQQIFPLTYESAWGGVVSSASYQTGDSGADFGNTYYNDHHFHYGYHVLAAAIIGHLDPNWLAANKDYVNTLVRDYANPSARDTWFPQHRNFDWFHGHSFAHGLYESADGRDQESSSEDVMASYAMKMWGLVSGDMNMAARGDLQLSVLKRSLNNYYLYTNGNTIEPPSFVGNKVAGILFENKIDHTTYFGTNIEYIQGINMLPLIPATKLIRGRQFVSEEWEQYFSNGRVDSVAGGWRGILYGNLATIDPHTAYNWFNQSDFDASWLDGGASLTWYLAYSAALAGR</sequence>
<keyword evidence="12" id="KW-1185">Reference proteome</keyword>
<evidence type="ECO:0000256" key="4">
    <source>
        <dbReference type="ARBA" id="ARBA00022801"/>
    </source>
</evidence>
<evidence type="ECO:0000259" key="10">
    <source>
        <dbReference type="Pfam" id="PF17652"/>
    </source>
</evidence>
<comment type="similarity">
    <text evidence="2">Belongs to the glycosyl hydrolase 81 family.</text>
</comment>
<dbReference type="PROSITE" id="PS52008">
    <property type="entry name" value="GH81"/>
    <property type="match status" value="1"/>
</dbReference>
<evidence type="ECO:0000313" key="11">
    <source>
        <dbReference type="EMBL" id="ROW03346.1"/>
    </source>
</evidence>
<dbReference type="STRING" id="252740.A0A423WJ10"/>
<evidence type="ECO:0000256" key="8">
    <source>
        <dbReference type="ARBA" id="ARBA00023326"/>
    </source>
</evidence>
<dbReference type="Pfam" id="PF03639">
    <property type="entry name" value="Glyco_hydro_81"/>
    <property type="match status" value="1"/>
</dbReference>
<dbReference type="PANTHER" id="PTHR31983">
    <property type="entry name" value="ENDO-1,3(4)-BETA-GLUCANASE 1"/>
    <property type="match status" value="1"/>
</dbReference>
<organism evidence="11 12">
    <name type="scientific">Cytospora chrysosperma</name>
    <name type="common">Cytospora canker fungus</name>
    <name type="synonym">Sphaeria chrysosperma</name>
    <dbReference type="NCBI Taxonomy" id="252740"/>
    <lineage>
        <taxon>Eukaryota</taxon>
        <taxon>Fungi</taxon>
        <taxon>Dikarya</taxon>
        <taxon>Ascomycota</taxon>
        <taxon>Pezizomycotina</taxon>
        <taxon>Sordariomycetes</taxon>
        <taxon>Sordariomycetidae</taxon>
        <taxon>Diaporthales</taxon>
        <taxon>Cytosporaceae</taxon>
        <taxon>Cytospora</taxon>
    </lineage>
</organism>
<dbReference type="GO" id="GO:0071555">
    <property type="term" value="P:cell wall organization"/>
    <property type="evidence" value="ECO:0007669"/>
    <property type="project" value="UniProtKB-KW"/>
</dbReference>
<evidence type="ECO:0000259" key="9">
    <source>
        <dbReference type="Pfam" id="PF03639"/>
    </source>
</evidence>
<keyword evidence="4" id="KW-0378">Hydrolase</keyword>
<comment type="catalytic activity">
    <reaction evidence="1">
        <text>Hydrolysis of (1-&gt;3)-beta-D-glucosidic linkages in (1-&gt;3)-beta-D-glucans.</text>
        <dbReference type="EC" id="3.2.1.39"/>
    </reaction>
</comment>
<keyword evidence="8" id="KW-0624">Polysaccharide degradation</keyword>
<keyword evidence="5" id="KW-0119">Carbohydrate metabolism</keyword>
<keyword evidence="7" id="KW-0961">Cell wall biogenesis/degradation</keyword>
<dbReference type="PANTHER" id="PTHR31983:SF0">
    <property type="entry name" value="GLUCAN ENDO-1,3-BETA-D-GLUCOSIDASE 2"/>
    <property type="match status" value="1"/>
</dbReference>
<comment type="caution">
    <text evidence="11">The sequence shown here is derived from an EMBL/GenBank/DDBJ whole genome shotgun (WGS) entry which is preliminary data.</text>
</comment>
<dbReference type="FunFam" id="2.70.98.30:FF:000006">
    <property type="entry name" value="Endo-1,3-beta-glucanase Engl1"/>
    <property type="match status" value="1"/>
</dbReference>
<dbReference type="Gene3D" id="1.10.287.1170">
    <property type="entry name" value="glycoside hydrolase family 81 endo-[beta] glucanase"/>
    <property type="match status" value="1"/>
</dbReference>
<accession>A0A423WJ10</accession>
<dbReference type="Gene3D" id="1.20.5.420">
    <property type="entry name" value="Immunoglobulin FC, subunit C"/>
    <property type="match status" value="1"/>
</dbReference>
<gene>
    <name evidence="11" type="ORF">VSDG_01452</name>
</gene>
<dbReference type="GO" id="GO:0009986">
    <property type="term" value="C:cell surface"/>
    <property type="evidence" value="ECO:0007669"/>
    <property type="project" value="TreeGrafter"/>
</dbReference>
<feature type="domain" description="Glycosyl hydrolase family 81 N-terminal" evidence="9">
    <location>
        <begin position="38"/>
        <end position="357"/>
    </location>
</feature>
<dbReference type="Gene3D" id="2.70.98.30">
    <property type="entry name" value="Golgi alpha-mannosidase II, domain 4"/>
    <property type="match status" value="1"/>
</dbReference>
<dbReference type="OrthoDB" id="4473401at2759"/>
<evidence type="ECO:0000256" key="1">
    <source>
        <dbReference type="ARBA" id="ARBA00000382"/>
    </source>
</evidence>